<evidence type="ECO:0000256" key="13">
    <source>
        <dbReference type="PIRSR" id="PIRSR613273-1"/>
    </source>
</evidence>
<feature type="binding site" evidence="14">
    <location>
        <position position="249"/>
    </location>
    <ligand>
        <name>Ca(2+)</name>
        <dbReference type="ChEBI" id="CHEBI:29108"/>
        <label>1</label>
    </ligand>
</feature>
<evidence type="ECO:0000256" key="6">
    <source>
        <dbReference type="ARBA" id="ARBA00022729"/>
    </source>
</evidence>
<feature type="disulfide bond" evidence="15">
    <location>
        <begin position="612"/>
        <end position="650"/>
    </location>
</feature>
<dbReference type="EnsemblMetazoa" id="LLOJ006323-RA">
    <property type="protein sequence ID" value="LLOJ006323-PA"/>
    <property type="gene ID" value="LLOJ006323"/>
</dbReference>
<keyword evidence="2" id="KW-0964">Secreted</keyword>
<evidence type="ECO:0000256" key="15">
    <source>
        <dbReference type="PIRSR" id="PIRSR613273-3"/>
    </source>
</evidence>
<feature type="region of interest" description="Disordered" evidence="17">
    <location>
        <begin position="178"/>
        <end position="211"/>
    </location>
</feature>
<sequence>MPQFWICGIIFLLTVGTTFELEYEHEGIYSNGIADGKLVIPRKVDQHGNHLSHLLDHYHDHQANESTLHYHLEIDNETLHLELEPSHESFIAPLMVVERHKRDTKVRKKYKHSNTSSCFYQGQIRGHHRSKVALSSCNGITGFVATKDKGFYWVEPSKKHKPHHRLGHPHVVFKTQDVNPHSASVPPKKRRKHRRRRTSTCGTKEPKRKAETRIEWQPQGKVLVQGGRRSRYRNLRRTKRSVSTPHHVEALVVADSTMMTFHEHGDVQTYLLTIMNMVSSLYKDHTIGNLVHIVVVKILLLDEEEAEEELNVSHAAEATLANFCRWQRKLNPKDDDDPHHHDVAILVTRKDICSHSGCMTLGVANVGGMCRMDKSCSVNEDNGITLAHTITHELGHKTLGVANVGGMCRMDKSCSVNEDNGITLAHTITHELGHNFGMYHDTEKTGCGHRIGSILHVMTPSFEADTTHVSWSNCSRRDITHFLEVVSVLMYSQGLGKCLDDTPTTEELEEKYEYPDLPPGAMYNADLQCRLQFNTTDETVRVCSQMDEICSQLWCQVDNSCITQLRAAAPGTTCGKHKWCQEQKCVLMEDLPRPVDGGWGNWSDWTECSTSCGAGVSIQMRECNNPHPSNGGTFCIGERTRYKTCNLDPCPDNEPSFRAVQCSKFNNETFRGKNYTWLPFFDTQEPCKLYCTDTDDTVIVPWGASAADGTPCNLGTNDMCISGICRKVGCDWVVDSETVEDQCGVCGGNGETCTVIKGDFNKRLNISEGYYQITTIPAWSRNIHVEEVGPSKNYLSIGKAGTEEFYLNGDRLIYFSGEYDIAGAKGLYDRNVDKDKEVLTIPGPIKEDIILYVLMKGKHKNVGLKYEYTLPSNATAPPIFRWKLGDWTACSATCGGGVHFRFPICFQDNKGIVDEELCWSNADDPRPNQIKEVCNEDMCPAHWWVGPWQLCPVTCVKRGDPNPVKRRSIMCVNEYEMALPDSSCNESERPSDTMPCGQVIPTCSESNEELEGEKVPNEETSNNVI</sequence>
<dbReference type="SUPFAM" id="SSF55486">
    <property type="entry name" value="Metalloproteases ('zincins'), catalytic domain"/>
    <property type="match status" value="2"/>
</dbReference>
<feature type="binding site" evidence="14">
    <location>
        <position position="501"/>
    </location>
    <ligand>
        <name>Ca(2+)</name>
        <dbReference type="ChEBI" id="CHEBI:29108"/>
        <label>2</label>
    </ligand>
</feature>
<evidence type="ECO:0000256" key="18">
    <source>
        <dbReference type="SAM" id="SignalP"/>
    </source>
</evidence>
<dbReference type="Pfam" id="PF01562">
    <property type="entry name" value="Pep_M12B_propep"/>
    <property type="match status" value="1"/>
</dbReference>
<feature type="signal peptide" evidence="18">
    <location>
        <begin position="1"/>
        <end position="20"/>
    </location>
</feature>
<evidence type="ECO:0000256" key="1">
    <source>
        <dbReference type="ARBA" id="ARBA00004498"/>
    </source>
</evidence>
<dbReference type="Pfam" id="PF13582">
    <property type="entry name" value="Reprolysin_3"/>
    <property type="match status" value="1"/>
</dbReference>
<feature type="binding site" evidence="14">
    <location>
        <position position="342"/>
    </location>
    <ligand>
        <name>Ca(2+)</name>
        <dbReference type="ChEBI" id="CHEBI:29108"/>
        <label>1</label>
    </ligand>
</feature>
<dbReference type="InterPro" id="IPR036383">
    <property type="entry name" value="TSP1_rpt_sf"/>
</dbReference>
<dbReference type="InterPro" id="IPR013273">
    <property type="entry name" value="ADAMTS/ADAMTS-like"/>
</dbReference>
<dbReference type="Proteomes" id="UP000092461">
    <property type="component" value="Unassembled WGS sequence"/>
</dbReference>
<keyword evidence="11 15" id="KW-1015">Disulfide bond</keyword>
<feature type="binding site" evidence="14 16">
    <location>
        <position position="440"/>
    </location>
    <ligand>
        <name>Zn(2+)</name>
        <dbReference type="ChEBI" id="CHEBI:29105"/>
        <note>catalytic</note>
    </ligand>
</feature>
<dbReference type="VEuPathDB" id="VectorBase:LLOJ006323"/>
<dbReference type="Gene3D" id="2.60.120.830">
    <property type="match status" value="1"/>
</dbReference>
<keyword evidence="10" id="KW-0482">Metalloprotease</keyword>
<dbReference type="Pfam" id="PF01421">
    <property type="entry name" value="Reprolysin"/>
    <property type="match status" value="1"/>
</dbReference>
<dbReference type="EMBL" id="AJWK01020461">
    <property type="status" value="NOT_ANNOTATED_CDS"/>
    <property type="molecule type" value="Genomic_DNA"/>
</dbReference>
<evidence type="ECO:0000256" key="2">
    <source>
        <dbReference type="ARBA" id="ARBA00022525"/>
    </source>
</evidence>
<dbReference type="Pfam" id="PF17771">
    <property type="entry name" value="ADAMTS_CR_2"/>
    <property type="match status" value="1"/>
</dbReference>
<dbReference type="GO" id="GO:0006508">
    <property type="term" value="P:proteolysis"/>
    <property type="evidence" value="ECO:0007669"/>
    <property type="project" value="UniProtKB-KW"/>
</dbReference>
<evidence type="ECO:0000256" key="12">
    <source>
        <dbReference type="ARBA" id="ARBA00023180"/>
    </source>
</evidence>
<dbReference type="Pfam" id="PF19236">
    <property type="entry name" value="ADAMTS_CR_3"/>
    <property type="match status" value="1"/>
</dbReference>
<dbReference type="PROSITE" id="PS50092">
    <property type="entry name" value="TSP1"/>
    <property type="match status" value="2"/>
</dbReference>
<feature type="region of interest" description="Disordered" evidence="17">
    <location>
        <begin position="1005"/>
        <end position="1025"/>
    </location>
</feature>
<evidence type="ECO:0000256" key="4">
    <source>
        <dbReference type="ARBA" id="ARBA00022670"/>
    </source>
</evidence>
<dbReference type="Pfam" id="PF19030">
    <property type="entry name" value="TSP1_ADAMTS"/>
    <property type="match status" value="2"/>
</dbReference>
<keyword evidence="12" id="KW-0325">Glycoprotein</keyword>
<evidence type="ECO:0000256" key="17">
    <source>
        <dbReference type="SAM" id="MobiDB-lite"/>
    </source>
</evidence>
<feature type="disulfide bond" evidence="15">
    <location>
        <begin position="353"/>
        <end position="358"/>
    </location>
</feature>
<dbReference type="GO" id="GO:0031012">
    <property type="term" value="C:extracellular matrix"/>
    <property type="evidence" value="ECO:0007669"/>
    <property type="project" value="TreeGrafter"/>
</dbReference>
<feature type="disulfide bond" evidence="15">
    <location>
        <begin position="529"/>
        <end position="555"/>
    </location>
</feature>
<dbReference type="Pfam" id="PF00090">
    <property type="entry name" value="TSP_1"/>
    <property type="match status" value="1"/>
</dbReference>
<proteinExistence type="predicted"/>
<dbReference type="VEuPathDB" id="VectorBase:LLONM1_009688"/>
<feature type="disulfide bond" evidence="15">
    <location>
        <begin position="574"/>
        <end position="585"/>
    </location>
</feature>
<protein>
    <recommendedName>
        <fullName evidence="19">Peptidase M12B domain-containing protein</fullName>
    </recommendedName>
</protein>
<comment type="caution">
    <text evidence="16">Lacks conserved residue(s) required for the propagation of feature annotation.</text>
</comment>
<keyword evidence="4" id="KW-0645">Protease</keyword>
<keyword evidence="7" id="KW-0677">Repeat</keyword>
<feature type="disulfide bond" evidence="15">
    <location>
        <begin position="623"/>
        <end position="635"/>
    </location>
</feature>
<dbReference type="Gene3D" id="3.40.390.10">
    <property type="entry name" value="Collagenase (Catalytic Domain)"/>
    <property type="match status" value="2"/>
</dbReference>
<keyword evidence="5 14" id="KW-0479">Metal-binding</keyword>
<dbReference type="EMBL" id="AJWK01020460">
    <property type="status" value="NOT_ANNOTATED_CDS"/>
    <property type="molecule type" value="Genomic_DNA"/>
</dbReference>
<evidence type="ECO:0000313" key="21">
    <source>
        <dbReference type="Proteomes" id="UP000092461"/>
    </source>
</evidence>
<feature type="disulfide bond" evidence="15">
    <location>
        <begin position="370"/>
        <end position="498"/>
    </location>
</feature>
<feature type="chain" id="PRO_5008406076" description="Peptidase M12B domain-containing protein" evidence="18">
    <location>
        <begin position="21"/>
        <end position="1025"/>
    </location>
</feature>
<feature type="binding site" evidence="14">
    <location>
        <position position="501"/>
    </location>
    <ligand>
        <name>Ca(2+)</name>
        <dbReference type="ChEBI" id="CHEBI:29108"/>
        <label>1</label>
    </ligand>
</feature>
<dbReference type="SMART" id="SM00209">
    <property type="entry name" value="TSP1"/>
    <property type="match status" value="2"/>
</dbReference>
<feature type="binding site" evidence="14 16">
    <location>
        <position position="434"/>
    </location>
    <ligand>
        <name>Zn(2+)</name>
        <dbReference type="ChEBI" id="CHEBI:29105"/>
        <note>catalytic</note>
    </ligand>
</feature>
<evidence type="ECO:0000256" key="3">
    <source>
        <dbReference type="ARBA" id="ARBA00022530"/>
    </source>
</evidence>
<evidence type="ECO:0000256" key="9">
    <source>
        <dbReference type="ARBA" id="ARBA00022833"/>
    </source>
</evidence>
<feature type="active site" evidence="13 16">
    <location>
        <position position="431"/>
    </location>
</feature>
<dbReference type="InterPro" id="IPR002870">
    <property type="entry name" value="Peptidase_M12B_N"/>
</dbReference>
<evidence type="ECO:0000256" key="16">
    <source>
        <dbReference type="PROSITE-ProRule" id="PRU00276"/>
    </source>
</evidence>
<evidence type="ECO:0000256" key="14">
    <source>
        <dbReference type="PIRSR" id="PIRSR613273-2"/>
    </source>
</evidence>
<organism evidence="20 21">
    <name type="scientific">Lutzomyia longipalpis</name>
    <name type="common">Sand fly</name>
    <dbReference type="NCBI Taxonomy" id="7200"/>
    <lineage>
        <taxon>Eukaryota</taxon>
        <taxon>Metazoa</taxon>
        <taxon>Ecdysozoa</taxon>
        <taxon>Arthropoda</taxon>
        <taxon>Hexapoda</taxon>
        <taxon>Insecta</taxon>
        <taxon>Pterygota</taxon>
        <taxon>Neoptera</taxon>
        <taxon>Endopterygota</taxon>
        <taxon>Diptera</taxon>
        <taxon>Nematocera</taxon>
        <taxon>Psychodoidea</taxon>
        <taxon>Psychodidae</taxon>
        <taxon>Lutzomyia</taxon>
        <taxon>Lutzomyia</taxon>
    </lineage>
</organism>
<feature type="disulfide bond" evidence="15">
    <location>
        <begin position="543"/>
        <end position="561"/>
    </location>
</feature>
<dbReference type="GO" id="GO:0046872">
    <property type="term" value="F:metal ion binding"/>
    <property type="evidence" value="ECO:0007669"/>
    <property type="project" value="UniProtKB-KW"/>
</dbReference>
<feature type="disulfide bond" evidence="15">
    <location>
        <begin position="608"/>
        <end position="645"/>
    </location>
</feature>
<keyword evidence="9 14" id="KW-0862">Zinc</keyword>
<accession>A0A1B0CNK1</accession>
<dbReference type="GO" id="GO:0030198">
    <property type="term" value="P:extracellular matrix organization"/>
    <property type="evidence" value="ECO:0007669"/>
    <property type="project" value="InterPro"/>
</dbReference>
<dbReference type="InterPro" id="IPR001590">
    <property type="entry name" value="Peptidase_M12B"/>
</dbReference>
<evidence type="ECO:0000256" key="5">
    <source>
        <dbReference type="ARBA" id="ARBA00022723"/>
    </source>
</evidence>
<dbReference type="EMBL" id="AJWK01020459">
    <property type="status" value="NOT_ANNOTATED_CDS"/>
    <property type="molecule type" value="Genomic_DNA"/>
</dbReference>
<evidence type="ECO:0000256" key="8">
    <source>
        <dbReference type="ARBA" id="ARBA00022801"/>
    </source>
</evidence>
<comment type="subcellular location">
    <subcellularLocation>
        <location evidence="1">Secreted</location>
        <location evidence="1">Extracellular space</location>
        <location evidence="1">Extracellular matrix</location>
    </subcellularLocation>
</comment>
<feature type="disulfide bond" evidence="15">
    <location>
        <begin position="550"/>
        <end position="580"/>
    </location>
</feature>
<feature type="binding site" evidence="14">
    <location>
        <position position="498"/>
    </location>
    <ligand>
        <name>Ca(2+)</name>
        <dbReference type="ChEBI" id="CHEBI:29108"/>
        <label>1</label>
    </ligand>
</feature>
<evidence type="ECO:0000256" key="7">
    <source>
        <dbReference type="ARBA" id="ARBA00022737"/>
    </source>
</evidence>
<feature type="binding site" evidence="14">
    <location>
        <position position="335"/>
    </location>
    <ligand>
        <name>Ca(2+)</name>
        <dbReference type="ChEBI" id="CHEBI:29108"/>
        <label>2</label>
    </ligand>
</feature>
<feature type="binding site" evidence="14">
    <location>
        <position position="249"/>
    </location>
    <ligand>
        <name>Ca(2+)</name>
        <dbReference type="ChEBI" id="CHEBI:29108"/>
        <label>2</label>
    </ligand>
</feature>
<dbReference type="PRINTS" id="PR01857">
    <property type="entry name" value="ADAMTSFAMILY"/>
</dbReference>
<dbReference type="PANTHER" id="PTHR13723">
    <property type="entry name" value="ADAMTS A DISINTEGRIN AND METALLOPROTEASE WITH THROMBOSPONDIN MOTIFS PROTEASE"/>
    <property type="match status" value="1"/>
</dbReference>
<dbReference type="PROSITE" id="PS50215">
    <property type="entry name" value="ADAM_MEPRO"/>
    <property type="match status" value="1"/>
</dbReference>
<keyword evidence="14" id="KW-0106">Calcium</keyword>
<dbReference type="SUPFAM" id="SSF82895">
    <property type="entry name" value="TSP-1 type 1 repeat"/>
    <property type="match status" value="2"/>
</dbReference>
<feature type="binding site" evidence="14 16">
    <location>
        <position position="430"/>
    </location>
    <ligand>
        <name>Zn(2+)</name>
        <dbReference type="ChEBI" id="CHEBI:29105"/>
        <note>catalytic</note>
    </ligand>
</feature>
<dbReference type="InterPro" id="IPR024079">
    <property type="entry name" value="MetalloPept_cat_dom_sf"/>
</dbReference>
<dbReference type="GO" id="GO:0004222">
    <property type="term" value="F:metalloendopeptidase activity"/>
    <property type="evidence" value="ECO:0007669"/>
    <property type="project" value="InterPro"/>
</dbReference>
<dbReference type="InterPro" id="IPR000884">
    <property type="entry name" value="TSP1_rpt"/>
</dbReference>
<dbReference type="InterPro" id="IPR041645">
    <property type="entry name" value="ADAMTS_CR_2"/>
</dbReference>
<keyword evidence="8" id="KW-0378">Hydrolase</keyword>
<evidence type="ECO:0000256" key="11">
    <source>
        <dbReference type="ARBA" id="ARBA00023157"/>
    </source>
</evidence>
<evidence type="ECO:0000313" key="20">
    <source>
        <dbReference type="EnsemblMetazoa" id="LLOJ006323-PA"/>
    </source>
</evidence>
<reference evidence="20" key="1">
    <citation type="submission" date="2020-05" db="UniProtKB">
        <authorList>
            <consortium name="EnsemblMetazoa"/>
        </authorList>
    </citation>
    <scope>IDENTIFICATION</scope>
    <source>
        <strain evidence="20">Jacobina</strain>
    </source>
</reference>
<keyword evidence="21" id="KW-1185">Reference proteome</keyword>
<feature type="disulfide bond" evidence="15">
    <location>
        <begin position="447"/>
        <end position="474"/>
    </location>
</feature>
<keyword evidence="3" id="KW-0272">Extracellular matrix</keyword>
<dbReference type="CDD" id="cd04273">
    <property type="entry name" value="ZnMc_ADAMTS_like"/>
    <property type="match status" value="1"/>
</dbReference>
<feature type="disulfide bond" evidence="15">
    <location>
        <begin position="324"/>
        <end position="414"/>
    </location>
</feature>
<dbReference type="Gene3D" id="2.20.100.10">
    <property type="entry name" value="Thrombospondin type-1 (TSP1) repeat"/>
    <property type="match status" value="2"/>
</dbReference>
<dbReference type="PANTHER" id="PTHR13723:SF200">
    <property type="entry name" value="ADAM METALLOPEPTIDASE WITH THROMBOSPONDIN TYPE 1 MOTIF B, ISOFORM B"/>
    <property type="match status" value="1"/>
</dbReference>
<dbReference type="Gene3D" id="3.40.1620.60">
    <property type="match status" value="1"/>
</dbReference>
<dbReference type="AlphaFoldDB" id="A0A1B0CNK1"/>
<comment type="cofactor">
    <cofactor evidence="14">
        <name>Zn(2+)</name>
        <dbReference type="ChEBI" id="CHEBI:29105"/>
    </cofactor>
    <text evidence="14">Binds 1 zinc ion per subunit.</text>
</comment>
<dbReference type="InterPro" id="IPR010294">
    <property type="entry name" value="ADAMTS_spacer1"/>
</dbReference>
<name>A0A1B0CNK1_LUTLO</name>
<dbReference type="Pfam" id="PF05986">
    <property type="entry name" value="ADAMTS_spacer1"/>
    <property type="match status" value="1"/>
</dbReference>
<dbReference type="InterPro" id="IPR050439">
    <property type="entry name" value="ADAMTS_ADAMTS-like"/>
</dbReference>
<evidence type="ECO:0000256" key="10">
    <source>
        <dbReference type="ARBA" id="ARBA00023049"/>
    </source>
</evidence>
<evidence type="ECO:0000259" key="19">
    <source>
        <dbReference type="PROSITE" id="PS50215"/>
    </source>
</evidence>
<feature type="binding site" evidence="14">
    <location>
        <position position="335"/>
    </location>
    <ligand>
        <name>Ca(2+)</name>
        <dbReference type="ChEBI" id="CHEBI:29108"/>
        <label>1</label>
    </ligand>
</feature>
<feature type="domain" description="Peptidase M12B" evidence="19">
    <location>
        <begin position="246"/>
        <end position="484"/>
    </location>
</feature>
<keyword evidence="6 18" id="KW-0732">Signal</keyword>
<dbReference type="FunFam" id="2.20.100.10:FF:000005">
    <property type="entry name" value="ADAM metallopeptidase with thrombospondin type 1 motif 9"/>
    <property type="match status" value="1"/>
</dbReference>
<dbReference type="FunFam" id="2.20.100.10:FF:000006">
    <property type="entry name" value="A disintegrin and metalloproteinase with thrombospondin motifs 1"/>
    <property type="match status" value="1"/>
</dbReference>
<dbReference type="InterPro" id="IPR045371">
    <property type="entry name" value="ADAMTS_CR_3"/>
</dbReference>
<feature type="compositionally biased region" description="Basic residues" evidence="17">
    <location>
        <begin position="187"/>
        <end position="198"/>
    </location>
</feature>